<evidence type="ECO:0000313" key="15">
    <source>
        <dbReference type="EMBL" id="KAJ7969170.1"/>
    </source>
</evidence>
<keyword evidence="4 13" id="KW-0052">Apoplast</keyword>
<evidence type="ECO:0000256" key="13">
    <source>
        <dbReference type="RuleBase" id="RU366015"/>
    </source>
</evidence>
<reference evidence="15" key="1">
    <citation type="journal article" date="2023" name="Science">
        <title>Elucidation of the pathway for biosynthesis of saponin adjuvants from the soapbark tree.</title>
        <authorList>
            <person name="Reed J."/>
            <person name="Orme A."/>
            <person name="El-Demerdash A."/>
            <person name="Owen C."/>
            <person name="Martin L.B.B."/>
            <person name="Misra R.C."/>
            <person name="Kikuchi S."/>
            <person name="Rejzek M."/>
            <person name="Martin A.C."/>
            <person name="Harkess A."/>
            <person name="Leebens-Mack J."/>
            <person name="Louveau T."/>
            <person name="Stephenson M.J."/>
            <person name="Osbourn A."/>
        </authorList>
    </citation>
    <scope>NUCLEOTIDE SEQUENCE</scope>
    <source>
        <strain evidence="15">S10</strain>
    </source>
</reference>
<keyword evidence="9 10" id="KW-0464">Manganese</keyword>
<keyword evidence="7 12" id="KW-1015">Disulfide bond</keyword>
<keyword evidence="13" id="KW-0732">Signal</keyword>
<name>A0AAD7M365_QUISA</name>
<feature type="domain" description="Cupin type-1" evidence="14">
    <location>
        <begin position="60"/>
        <end position="210"/>
    </location>
</feature>
<proteinExistence type="inferred from homology"/>
<comment type="similarity">
    <text evidence="3 13">Belongs to the germin family.</text>
</comment>
<dbReference type="InterPro" id="IPR014710">
    <property type="entry name" value="RmlC-like_jellyroll"/>
</dbReference>
<evidence type="ECO:0000256" key="4">
    <source>
        <dbReference type="ARBA" id="ARBA00022523"/>
    </source>
</evidence>
<dbReference type="Gene3D" id="2.60.120.10">
    <property type="entry name" value="Jelly Rolls"/>
    <property type="match status" value="1"/>
</dbReference>
<dbReference type="PROSITE" id="PS00725">
    <property type="entry name" value="GERMIN"/>
    <property type="match status" value="1"/>
</dbReference>
<dbReference type="InterPro" id="IPR006045">
    <property type="entry name" value="Cupin_1"/>
</dbReference>
<dbReference type="PANTHER" id="PTHR31238">
    <property type="entry name" value="GERMIN-LIKE PROTEIN SUBFAMILY 3 MEMBER 3"/>
    <property type="match status" value="1"/>
</dbReference>
<dbReference type="GO" id="GO:0048046">
    <property type="term" value="C:apoplast"/>
    <property type="evidence" value="ECO:0007669"/>
    <property type="project" value="UniProtKB-SubCell"/>
</dbReference>
<feature type="binding site" evidence="10">
    <location>
        <position position="115"/>
    </location>
    <ligand>
        <name>oxalate</name>
        <dbReference type="ChEBI" id="CHEBI:30623"/>
    </ligand>
</feature>
<evidence type="ECO:0000256" key="1">
    <source>
        <dbReference type="ARBA" id="ARBA00003629"/>
    </source>
</evidence>
<evidence type="ECO:0000259" key="14">
    <source>
        <dbReference type="SMART" id="SM00835"/>
    </source>
</evidence>
<organism evidence="15 16">
    <name type="scientific">Quillaja saponaria</name>
    <name type="common">Soap bark tree</name>
    <dbReference type="NCBI Taxonomy" id="32244"/>
    <lineage>
        <taxon>Eukaryota</taxon>
        <taxon>Viridiplantae</taxon>
        <taxon>Streptophyta</taxon>
        <taxon>Embryophyta</taxon>
        <taxon>Tracheophyta</taxon>
        <taxon>Spermatophyta</taxon>
        <taxon>Magnoliopsida</taxon>
        <taxon>eudicotyledons</taxon>
        <taxon>Gunneridae</taxon>
        <taxon>Pentapetalae</taxon>
        <taxon>rosids</taxon>
        <taxon>fabids</taxon>
        <taxon>Fabales</taxon>
        <taxon>Quillajaceae</taxon>
        <taxon>Quillaja</taxon>
    </lineage>
</organism>
<keyword evidence="6 10" id="KW-0479">Metal-binding</keyword>
<dbReference type="FunFam" id="2.60.120.10:FF:000005">
    <property type="entry name" value="Germin-like protein subfamily 1 member 8"/>
    <property type="match status" value="1"/>
</dbReference>
<comment type="function">
    <text evidence="1">May play a role in plant defense. Probably has no oxalate oxidase activity even if the active site is conserved.</text>
</comment>
<dbReference type="InterPro" id="IPR001929">
    <property type="entry name" value="Germin"/>
</dbReference>
<dbReference type="Proteomes" id="UP001163823">
    <property type="component" value="Chromosome 5"/>
</dbReference>
<feature type="disulfide bond" evidence="12">
    <location>
        <begin position="30"/>
        <end position="46"/>
    </location>
</feature>
<dbReference type="InterPro" id="IPR019780">
    <property type="entry name" value="Germin_Mn-BS"/>
</dbReference>
<accession>A0AAD7M365</accession>
<evidence type="ECO:0000256" key="2">
    <source>
        <dbReference type="ARBA" id="ARBA00004271"/>
    </source>
</evidence>
<dbReference type="CDD" id="cd02241">
    <property type="entry name" value="cupin_OxOx"/>
    <property type="match status" value="1"/>
</dbReference>
<gene>
    <name evidence="15" type="ORF">O6P43_013170</name>
</gene>
<evidence type="ECO:0000256" key="6">
    <source>
        <dbReference type="ARBA" id="ARBA00022723"/>
    </source>
</evidence>
<evidence type="ECO:0000256" key="7">
    <source>
        <dbReference type="ARBA" id="ARBA00023157"/>
    </source>
</evidence>
<keyword evidence="8" id="KW-0325">Glycoprotein</keyword>
<evidence type="ECO:0000256" key="12">
    <source>
        <dbReference type="PIRSR" id="PIRSR601929-3"/>
    </source>
</evidence>
<feature type="chain" id="PRO_5041779679" description="Germin-like protein" evidence="13">
    <location>
        <begin position="21"/>
        <end position="216"/>
    </location>
</feature>
<dbReference type="EMBL" id="JARAOO010000005">
    <property type="protein sequence ID" value="KAJ7969170.1"/>
    <property type="molecule type" value="Genomic_DNA"/>
</dbReference>
<evidence type="ECO:0000256" key="8">
    <source>
        <dbReference type="ARBA" id="ARBA00023180"/>
    </source>
</evidence>
<comment type="caution">
    <text evidence="15">The sequence shown here is derived from an EMBL/GenBank/DDBJ whole genome shotgun (WGS) entry which is preliminary data.</text>
</comment>
<feature type="binding site" evidence="11">
    <location>
        <position position="110"/>
    </location>
    <ligand>
        <name>Mn(2+)</name>
        <dbReference type="ChEBI" id="CHEBI:29035"/>
    </ligand>
</feature>
<evidence type="ECO:0000256" key="11">
    <source>
        <dbReference type="PIRSR" id="PIRSR601929-2"/>
    </source>
</evidence>
<feature type="signal peptide" evidence="13">
    <location>
        <begin position="1"/>
        <end position="20"/>
    </location>
</feature>
<evidence type="ECO:0000313" key="16">
    <source>
        <dbReference type="Proteomes" id="UP001163823"/>
    </source>
</evidence>
<dbReference type="Pfam" id="PF00190">
    <property type="entry name" value="Cupin_1"/>
    <property type="match status" value="1"/>
</dbReference>
<dbReference type="SMART" id="SM00835">
    <property type="entry name" value="Cupin_1"/>
    <property type="match status" value="1"/>
</dbReference>
<sequence>MAHPILVLCLLAFSCILATAFESSPLQDFCVADTSTNAVHVNGLPCLDSKLTNANNFYFSGLHIAGNTSSSVGSKVSPVAIAQIPGLNTLGISLARIDYAPRGVVPPHTHPRASEILTVLKGKLYVGFVTSIPESRLISKVLQKGDVFVFPIGLPHFQQNVGNGNAASLSALTSQNPGVIIIANAVFGSHPPIAEDVLSKSFQLDKSVVSRLQTQF</sequence>
<feature type="binding site" evidence="10">
    <location>
        <position position="110"/>
    </location>
    <ligand>
        <name>oxalate</name>
        <dbReference type="ChEBI" id="CHEBI:30623"/>
    </ligand>
</feature>
<evidence type="ECO:0000256" key="3">
    <source>
        <dbReference type="ARBA" id="ARBA00007456"/>
    </source>
</evidence>
<keyword evidence="5 13" id="KW-0964">Secreted</keyword>
<feature type="binding site" evidence="11">
    <location>
        <position position="115"/>
    </location>
    <ligand>
        <name>Mn(2+)</name>
        <dbReference type="ChEBI" id="CHEBI:29035"/>
    </ligand>
</feature>
<dbReference type="AlphaFoldDB" id="A0AAD7M365"/>
<dbReference type="InterPro" id="IPR011051">
    <property type="entry name" value="RmlC_Cupin_sf"/>
</dbReference>
<feature type="binding site" evidence="11">
    <location>
        <position position="108"/>
    </location>
    <ligand>
        <name>Mn(2+)</name>
        <dbReference type="ChEBI" id="CHEBI:29035"/>
    </ligand>
</feature>
<protein>
    <recommendedName>
        <fullName evidence="13">Germin-like protein</fullName>
    </recommendedName>
</protein>
<evidence type="ECO:0000256" key="10">
    <source>
        <dbReference type="PIRSR" id="PIRSR601929-1"/>
    </source>
</evidence>
<evidence type="ECO:0000256" key="5">
    <source>
        <dbReference type="ARBA" id="ARBA00022525"/>
    </source>
</evidence>
<keyword evidence="16" id="KW-1185">Reference proteome</keyword>
<evidence type="ECO:0000256" key="9">
    <source>
        <dbReference type="ARBA" id="ARBA00023211"/>
    </source>
</evidence>
<dbReference type="PRINTS" id="PR00325">
    <property type="entry name" value="GERMIN"/>
</dbReference>
<comment type="subcellular location">
    <subcellularLocation>
        <location evidence="2 13">Secreted</location>
        <location evidence="2 13">Extracellular space</location>
        <location evidence="2 13">Apoplast</location>
    </subcellularLocation>
</comment>
<dbReference type="GO" id="GO:0030145">
    <property type="term" value="F:manganese ion binding"/>
    <property type="evidence" value="ECO:0007669"/>
    <property type="project" value="UniProtKB-UniRule"/>
</dbReference>
<dbReference type="SUPFAM" id="SSF51182">
    <property type="entry name" value="RmlC-like cupins"/>
    <property type="match status" value="1"/>
</dbReference>
<dbReference type="KEGG" id="qsa:O6P43_013170"/>
<feature type="binding site" evidence="11">
    <location>
        <position position="156"/>
    </location>
    <ligand>
        <name>Mn(2+)</name>
        <dbReference type="ChEBI" id="CHEBI:29035"/>
    </ligand>
</feature>